<keyword evidence="1" id="KW-0472">Membrane</keyword>
<evidence type="ECO:0000313" key="3">
    <source>
        <dbReference type="Proteomes" id="UP000078492"/>
    </source>
</evidence>
<gene>
    <name evidence="2" type="ORF">ALC57_10480</name>
</gene>
<dbReference type="EMBL" id="KQ980204">
    <property type="protein sequence ID" value="KYN17260.1"/>
    <property type="molecule type" value="Genomic_DNA"/>
</dbReference>
<sequence length="173" mass="19754">SAIILSIPLRDVDGIIIIMAVMYKRRNKAVGLFASRNRHPQVIEFPSVCIVFVRDSASVDRKSTYSQISGFPIVFELTDDNGECWVGKKAQAEYLKFDTKTLRDSVIKRISTLFPIKVDLVFAAYSQFFVIFHQLLATSRYLDWFTLILVFCILFSLTLCIISFLAILPTCRI</sequence>
<accession>A0A195DWH4</accession>
<reference evidence="2 3" key="1">
    <citation type="submission" date="2015-09" db="EMBL/GenBank/DDBJ databases">
        <title>Trachymyrmex cornetzi WGS genome.</title>
        <authorList>
            <person name="Nygaard S."/>
            <person name="Hu H."/>
            <person name="Boomsma J."/>
            <person name="Zhang G."/>
        </authorList>
    </citation>
    <scope>NUCLEOTIDE SEQUENCE [LARGE SCALE GENOMIC DNA]</scope>
    <source>
        <strain evidence="2">Tcor2-1</strain>
        <tissue evidence="2">Whole body</tissue>
    </source>
</reference>
<keyword evidence="1" id="KW-1133">Transmembrane helix</keyword>
<feature type="transmembrane region" description="Helical" evidence="1">
    <location>
        <begin position="110"/>
        <end position="132"/>
    </location>
</feature>
<proteinExistence type="predicted"/>
<evidence type="ECO:0000313" key="2">
    <source>
        <dbReference type="EMBL" id="KYN17260.1"/>
    </source>
</evidence>
<feature type="transmembrane region" description="Helical" evidence="1">
    <location>
        <begin position="144"/>
        <end position="168"/>
    </location>
</feature>
<organism evidence="2 3">
    <name type="scientific">Trachymyrmex cornetzi</name>
    <dbReference type="NCBI Taxonomy" id="471704"/>
    <lineage>
        <taxon>Eukaryota</taxon>
        <taxon>Metazoa</taxon>
        <taxon>Ecdysozoa</taxon>
        <taxon>Arthropoda</taxon>
        <taxon>Hexapoda</taxon>
        <taxon>Insecta</taxon>
        <taxon>Pterygota</taxon>
        <taxon>Neoptera</taxon>
        <taxon>Endopterygota</taxon>
        <taxon>Hymenoptera</taxon>
        <taxon>Apocrita</taxon>
        <taxon>Aculeata</taxon>
        <taxon>Formicoidea</taxon>
        <taxon>Formicidae</taxon>
        <taxon>Myrmicinae</taxon>
        <taxon>Trachymyrmex</taxon>
    </lineage>
</organism>
<feature type="non-terminal residue" evidence="2">
    <location>
        <position position="1"/>
    </location>
</feature>
<evidence type="ECO:0000256" key="1">
    <source>
        <dbReference type="SAM" id="Phobius"/>
    </source>
</evidence>
<name>A0A195DWH4_9HYME</name>
<dbReference type="AlphaFoldDB" id="A0A195DWH4"/>
<protein>
    <submittedName>
        <fullName evidence="2">Uncharacterized protein</fullName>
    </submittedName>
</protein>
<keyword evidence="1" id="KW-0812">Transmembrane</keyword>
<keyword evidence="3" id="KW-1185">Reference proteome</keyword>
<dbReference type="Proteomes" id="UP000078492">
    <property type="component" value="Unassembled WGS sequence"/>
</dbReference>